<dbReference type="EMBL" id="JAAIUO010000001">
    <property type="protein sequence ID" value="NSK13763.1"/>
    <property type="molecule type" value="Genomic_DNA"/>
</dbReference>
<comment type="caution">
    <text evidence="3">The sequence shown here is derived from an EMBL/GenBank/DDBJ whole genome shotgun (WGS) entry which is preliminary data.</text>
</comment>
<reference evidence="4 5" key="1">
    <citation type="journal article" date="2020" name="Cell Host Microbe">
        <title>Functional and Genomic Variation between Human-Derived Isolates of Lachnospiraceae Reveals Inter- and Intra-Species Diversity.</title>
        <authorList>
            <person name="Sorbara M.T."/>
            <person name="Littmann E.R."/>
            <person name="Fontana E."/>
            <person name="Moody T.U."/>
            <person name="Kohout C.E."/>
            <person name="Gjonbalaj M."/>
            <person name="Eaton V."/>
            <person name="Seok R."/>
            <person name="Leiner I.M."/>
            <person name="Pamer E.G."/>
        </authorList>
    </citation>
    <scope>NUCLEOTIDE SEQUENCE [LARGE SCALE GENOMIC DNA]</scope>
    <source>
        <strain evidence="3 4">MSK.17.11</strain>
        <strain evidence="2 5">MSK.17.38</strain>
    </source>
</reference>
<dbReference type="OrthoDB" id="1640349at2"/>
<dbReference type="InterPro" id="IPR010690">
    <property type="entry name" value="YqfD"/>
</dbReference>
<dbReference type="Proteomes" id="UP000701680">
    <property type="component" value="Unassembled WGS sequence"/>
</dbReference>
<proteinExistence type="predicted"/>
<name>A0A850HF25_9FIRM</name>
<evidence type="ECO:0000256" key="1">
    <source>
        <dbReference type="SAM" id="Phobius"/>
    </source>
</evidence>
<protein>
    <submittedName>
        <fullName evidence="3">Sporulation protein YqfD</fullName>
    </submittedName>
</protein>
<keyword evidence="1" id="KW-0812">Transmembrane</keyword>
<evidence type="ECO:0000313" key="2">
    <source>
        <dbReference type="EMBL" id="NSK13763.1"/>
    </source>
</evidence>
<keyword evidence="1" id="KW-1133">Transmembrane helix</keyword>
<evidence type="ECO:0000313" key="5">
    <source>
        <dbReference type="Proteomes" id="UP000701680"/>
    </source>
</evidence>
<gene>
    <name evidence="3" type="ORF">G5A66_00290</name>
    <name evidence="2" type="ORF">G5A75_02515</name>
</gene>
<accession>A0A850HF25</accession>
<dbReference type="RefSeq" id="WP_101694287.1">
    <property type="nucleotide sequence ID" value="NZ_JAAITX010000001.1"/>
</dbReference>
<sequence length="419" mass="48212">MAANFFRTVQGYLRIRVTGYAVERFLNACGYRGILLWGITPLEDACEMNIRIADFRKLKPVMKKTGTRVVILNRIGLPFFFYRYRHRKSFFFGAAACAVLIFLLSGLIWDIDIRGNLTYTDETILEFLASKDIQNGMLKTQIDCERIAKDIRKEYADVIWVSASVQGAKLKIQVKENTDASGMETDLEVKKEEKVPMDLVADRDCVITEIVPRTGMIQVRPGDTVKEGEVLISGLIPVQDDAKEIIGYQYQKADADIRGKAILPYEDVLENTYSRKEYFYEERPHQMRRRQAYYLRVGRFQLAFGNLQKKEENQELHTSEYQICLGKRLKLPIYLGTRTVIPYTAHPETYEKKEIQERLSADFKRYLRELEKKGVEIIENNVKIYTGSKTSAARGELTVLLPVGTLKASQIPEISELPK</sequence>
<organism evidence="3 4">
    <name type="scientific">Dorea phocaeensis</name>
    <dbReference type="NCBI Taxonomy" id="2040291"/>
    <lineage>
        <taxon>Bacteria</taxon>
        <taxon>Bacillati</taxon>
        <taxon>Bacillota</taxon>
        <taxon>Clostridia</taxon>
        <taxon>Lachnospirales</taxon>
        <taxon>Lachnospiraceae</taxon>
        <taxon>Dorea</taxon>
    </lineage>
</organism>
<keyword evidence="4" id="KW-1185">Reference proteome</keyword>
<dbReference type="Proteomes" id="UP000528555">
    <property type="component" value="Unassembled WGS sequence"/>
</dbReference>
<evidence type="ECO:0000313" key="4">
    <source>
        <dbReference type="Proteomes" id="UP000528555"/>
    </source>
</evidence>
<feature type="transmembrane region" description="Helical" evidence="1">
    <location>
        <begin position="90"/>
        <end position="109"/>
    </location>
</feature>
<dbReference type="EMBL" id="JAAITX010000001">
    <property type="protein sequence ID" value="NVH57106.1"/>
    <property type="molecule type" value="Genomic_DNA"/>
</dbReference>
<evidence type="ECO:0000313" key="3">
    <source>
        <dbReference type="EMBL" id="NVH57106.1"/>
    </source>
</evidence>
<dbReference type="AlphaFoldDB" id="A0A850HF25"/>
<dbReference type="Pfam" id="PF06898">
    <property type="entry name" value="YqfD"/>
    <property type="match status" value="1"/>
</dbReference>
<keyword evidence="1" id="KW-0472">Membrane</keyword>
<reference evidence="3" key="2">
    <citation type="submission" date="2020-02" db="EMBL/GenBank/DDBJ databases">
        <authorList>
            <person name="Littmann E."/>
            <person name="Sorbara M."/>
        </authorList>
    </citation>
    <scope>NUCLEOTIDE SEQUENCE</scope>
    <source>
        <strain evidence="3">MSK.17.11</strain>
        <strain evidence="2">MSK.17.38</strain>
    </source>
</reference>